<keyword evidence="3" id="KW-1185">Reference proteome</keyword>
<feature type="region of interest" description="Disordered" evidence="1">
    <location>
        <begin position="534"/>
        <end position="605"/>
    </location>
</feature>
<organism evidence="2 3">
    <name type="scientific">Dactylosporangium sucinum</name>
    <dbReference type="NCBI Taxonomy" id="1424081"/>
    <lineage>
        <taxon>Bacteria</taxon>
        <taxon>Bacillati</taxon>
        <taxon>Actinomycetota</taxon>
        <taxon>Actinomycetes</taxon>
        <taxon>Micromonosporales</taxon>
        <taxon>Micromonosporaceae</taxon>
        <taxon>Dactylosporangium</taxon>
    </lineage>
</organism>
<dbReference type="EMBL" id="BMPI01000001">
    <property type="protein sequence ID" value="GGM03778.1"/>
    <property type="molecule type" value="Genomic_DNA"/>
</dbReference>
<gene>
    <name evidence="2" type="ORF">GCM10007977_001430</name>
</gene>
<evidence type="ECO:0000313" key="3">
    <source>
        <dbReference type="Proteomes" id="UP000642070"/>
    </source>
</evidence>
<name>A0A917WH64_9ACTN</name>
<proteinExistence type="predicted"/>
<evidence type="ECO:0000313" key="2">
    <source>
        <dbReference type="EMBL" id="GGM03778.1"/>
    </source>
</evidence>
<dbReference type="RefSeq" id="WP_190247679.1">
    <property type="nucleotide sequence ID" value="NZ_BMPI01000001.1"/>
</dbReference>
<reference evidence="2" key="2">
    <citation type="submission" date="2020-09" db="EMBL/GenBank/DDBJ databases">
        <authorList>
            <person name="Sun Q."/>
            <person name="Ohkuma M."/>
        </authorList>
    </citation>
    <scope>NUCLEOTIDE SEQUENCE</scope>
    <source>
        <strain evidence="2">JCM 19831</strain>
    </source>
</reference>
<sequence>MSTSSSIAAPDRPARLHVDEVGHCLVAAVRGGDRADARAVAKRVQAEEDRIAVVMSRLTSALVPALLQQLRPWVPIRWDSVRLVAAGASHRGGRPPAQELADGLGVEVIAADGDLLCLPDGSLFVAASNGHGRPEADHRPAGRGSWWRFRPGREPQQLGRRFPEPEWERHLDQIPPSQLGPGGGVVVEDVPCGLWLHRPGPVDPDDLIFAVPMHHADAALVVSRPGERPLAAAEVRQLVAALPTALRERLVLAPYGDRPVADGRLGEIGSEAANQTLRVRTGLPLQLFGEGRHVVAVRRDGVPGWRPFAVELAWRPYGGARVHKWTAPGDNLLPLGPAQLALNDRWMVEVVEAGLWIHTIDRVDGATAVRELPLDADYCTVVVGGPDAPQDRPPWRAVVRLLRSLPADARASLRIAVADDAGARMVRAAAKVQERLTDGQIWLLRTTGRERGLVPFSELPEAGEAVEPDDGDPFPGAPADRDLAGLLSFVEALRRTPSWDEPDGSSSGGAPPRPNLRPVPAEQRWWWAEERATQLSPAEHPPAAGSRPPGVPAGDVAIAVPDDIARSARPGSDEAAARPRDRPGGSEADTRTERAPSRWRPGSAP</sequence>
<evidence type="ECO:0000256" key="1">
    <source>
        <dbReference type="SAM" id="MobiDB-lite"/>
    </source>
</evidence>
<comment type="caution">
    <text evidence="2">The sequence shown here is derived from an EMBL/GenBank/DDBJ whole genome shotgun (WGS) entry which is preliminary data.</text>
</comment>
<feature type="region of interest" description="Disordered" evidence="1">
    <location>
        <begin position="495"/>
        <end position="518"/>
    </location>
</feature>
<dbReference type="AlphaFoldDB" id="A0A917WH64"/>
<accession>A0A917WH64</accession>
<feature type="region of interest" description="Disordered" evidence="1">
    <location>
        <begin position="461"/>
        <end position="481"/>
    </location>
</feature>
<feature type="region of interest" description="Disordered" evidence="1">
    <location>
        <begin position="129"/>
        <end position="150"/>
    </location>
</feature>
<feature type="compositionally biased region" description="Basic and acidic residues" evidence="1">
    <location>
        <begin position="563"/>
        <end position="596"/>
    </location>
</feature>
<dbReference type="Proteomes" id="UP000642070">
    <property type="component" value="Unassembled WGS sequence"/>
</dbReference>
<protein>
    <submittedName>
        <fullName evidence="2">Uncharacterized protein</fullName>
    </submittedName>
</protein>
<reference evidence="2" key="1">
    <citation type="journal article" date="2014" name="Int. J. Syst. Evol. Microbiol.">
        <title>Complete genome sequence of Corynebacterium casei LMG S-19264T (=DSM 44701T), isolated from a smear-ripened cheese.</title>
        <authorList>
            <consortium name="US DOE Joint Genome Institute (JGI-PGF)"/>
            <person name="Walter F."/>
            <person name="Albersmeier A."/>
            <person name="Kalinowski J."/>
            <person name="Ruckert C."/>
        </authorList>
    </citation>
    <scope>NUCLEOTIDE SEQUENCE</scope>
    <source>
        <strain evidence="2">JCM 19831</strain>
    </source>
</reference>